<organism evidence="3 4">
    <name type="scientific">Streptococcus infantis</name>
    <dbReference type="NCBI Taxonomy" id="68892"/>
    <lineage>
        <taxon>Bacteria</taxon>
        <taxon>Bacillati</taxon>
        <taxon>Bacillota</taxon>
        <taxon>Bacilli</taxon>
        <taxon>Lactobacillales</taxon>
        <taxon>Streptococcaceae</taxon>
        <taxon>Streptococcus</taxon>
    </lineage>
</organism>
<dbReference type="SUPFAM" id="SSF56281">
    <property type="entry name" value="Metallo-hydrolase/oxidoreductase"/>
    <property type="match status" value="1"/>
</dbReference>
<comment type="caution">
    <text evidence="3">The sequence shown here is derived from an EMBL/GenBank/DDBJ whole genome shotgun (WGS) entry which is preliminary data.</text>
</comment>
<evidence type="ECO:0000313" key="3">
    <source>
        <dbReference type="EMBL" id="KXU12791.1"/>
    </source>
</evidence>
<dbReference type="InterPro" id="IPR052159">
    <property type="entry name" value="Competence_DNA_uptake"/>
</dbReference>
<evidence type="ECO:0000259" key="2">
    <source>
        <dbReference type="Pfam" id="PF00753"/>
    </source>
</evidence>
<dbReference type="PANTHER" id="PTHR30619">
    <property type="entry name" value="DNA INTERNALIZATION/COMPETENCE PROTEIN COMEC/REC2"/>
    <property type="match status" value="1"/>
</dbReference>
<protein>
    <submittedName>
        <fullName evidence="3">Choline binding protein A</fullName>
    </submittedName>
</protein>
<evidence type="ECO:0000313" key="4">
    <source>
        <dbReference type="Proteomes" id="UP000072578"/>
    </source>
</evidence>
<dbReference type="Gene3D" id="3.60.15.10">
    <property type="entry name" value="Ribonuclease Z/Hydroxyacylglutathione hydrolase-like"/>
    <property type="match status" value="1"/>
</dbReference>
<keyword evidence="1" id="KW-0732">Signal</keyword>
<sequence length="186" mass="21232">MKNLKKTILFSIILLSVTASHLQAVKADTISAGSGNRIHFINTKGASGSDAILLESNGHYALIDMGEDYDFPDGTDPRYPSRVGITRQNELVLEDRLFRHLNRLGIQKFDFILGTHVHSDHIGGADEILKRYPVGKLYLKKYTDERITSKWRLWDNLFNYDNALNVAREKGVTIVQDIKEEDISWW</sequence>
<feature type="domain" description="Metallo-beta-lactamase" evidence="2">
    <location>
        <begin position="47"/>
        <end position="156"/>
    </location>
</feature>
<feature type="signal peptide" evidence="1">
    <location>
        <begin position="1"/>
        <end position="21"/>
    </location>
</feature>
<dbReference type="InterPro" id="IPR036866">
    <property type="entry name" value="RibonucZ/Hydroxyglut_hydro"/>
</dbReference>
<reference evidence="3 4" key="1">
    <citation type="submission" date="2016-01" db="EMBL/GenBank/DDBJ databases">
        <title>Highly variable Streptococcus oralis are common among viridans streptococci isolated from primates.</title>
        <authorList>
            <person name="Denapaite D."/>
            <person name="Rieger M."/>
            <person name="Koendgen S."/>
            <person name="Brueckner R."/>
            <person name="Ochigava I."/>
            <person name="Kappeler P."/>
            <person name="Maetz-Rensing K."/>
            <person name="Leendertz F."/>
            <person name="Hakenbeck R."/>
        </authorList>
    </citation>
    <scope>NUCLEOTIDE SEQUENCE [LARGE SCALE GENOMIC DNA]</scope>
    <source>
        <strain evidence="3 4">DD18</strain>
    </source>
</reference>
<proteinExistence type="predicted"/>
<dbReference type="EMBL" id="LQZF01000142">
    <property type="protein sequence ID" value="KXU12791.1"/>
    <property type="molecule type" value="Genomic_DNA"/>
</dbReference>
<dbReference type="PANTHER" id="PTHR30619:SF7">
    <property type="entry name" value="BETA-LACTAMASE DOMAIN PROTEIN"/>
    <property type="match status" value="1"/>
</dbReference>
<name>A0A139RDE8_9STRE</name>
<dbReference type="AlphaFoldDB" id="A0A139RDE8"/>
<dbReference type="PATRIC" id="fig|68892.8.peg.1410"/>
<accession>A0A139RDE8</accession>
<feature type="chain" id="PRO_5039450281" evidence="1">
    <location>
        <begin position="22"/>
        <end position="186"/>
    </location>
</feature>
<dbReference type="Pfam" id="PF00753">
    <property type="entry name" value="Lactamase_B"/>
    <property type="match status" value="1"/>
</dbReference>
<dbReference type="InterPro" id="IPR001279">
    <property type="entry name" value="Metallo-B-lactamas"/>
</dbReference>
<evidence type="ECO:0000256" key="1">
    <source>
        <dbReference type="SAM" id="SignalP"/>
    </source>
</evidence>
<gene>
    <name evidence="3" type="ORF">SINDD18_01270</name>
</gene>
<dbReference type="Proteomes" id="UP000072578">
    <property type="component" value="Unassembled WGS sequence"/>
</dbReference>